<dbReference type="GO" id="GO:0016887">
    <property type="term" value="F:ATP hydrolysis activity"/>
    <property type="evidence" value="ECO:0007669"/>
    <property type="project" value="InterPro"/>
</dbReference>
<dbReference type="GO" id="GO:0016226">
    <property type="term" value="P:iron-sulfur cluster assembly"/>
    <property type="evidence" value="ECO:0007669"/>
    <property type="project" value="InterPro"/>
</dbReference>
<comment type="caution">
    <text evidence="6">The sequence shown here is derived from an EMBL/GenBank/DDBJ whole genome shotgun (WGS) entry which is preliminary data.</text>
</comment>
<comment type="similarity">
    <text evidence="4">Belongs to the iron-sulfur cluster assembly SufBD family.</text>
</comment>
<comment type="similarity">
    <text evidence="1">Belongs to the ABC transporter superfamily. Ycf16 family.</text>
</comment>
<dbReference type="PROSITE" id="PS50893">
    <property type="entry name" value="ABC_TRANSPORTER_2"/>
    <property type="match status" value="1"/>
</dbReference>
<dbReference type="NCBIfam" id="TIGR01981">
    <property type="entry name" value="sufD"/>
    <property type="match status" value="1"/>
</dbReference>
<dbReference type="SMART" id="SM00382">
    <property type="entry name" value="AAA"/>
    <property type="match status" value="1"/>
</dbReference>
<keyword evidence="6" id="KW-0378">Hydrolase</keyword>
<organism evidence="6 7">
    <name type="scientific">Bifidobacterium pullorum subsp. gallinarum</name>
    <dbReference type="NCBI Taxonomy" id="78344"/>
    <lineage>
        <taxon>Bacteria</taxon>
        <taxon>Bacillati</taxon>
        <taxon>Actinomycetota</taxon>
        <taxon>Actinomycetes</taxon>
        <taxon>Bifidobacteriales</taxon>
        <taxon>Bifidobacteriaceae</taxon>
        <taxon>Bifidobacterium</taxon>
    </lineage>
</organism>
<dbReference type="InterPro" id="IPR003593">
    <property type="entry name" value="AAA+_ATPase"/>
</dbReference>
<dbReference type="InterPro" id="IPR000825">
    <property type="entry name" value="SUF_FeS_clus_asmbl_SufBD_core"/>
</dbReference>
<sequence length="667" mass="72318">MAENTEITIPVADPNDPYAVPAAMPSSADRAPRSFDLDAFAMPTSRQEEWRYTPLDRVAEFLDVFEPSGLTTVEVTGIDGSPLDPEQVGVEVVDKTVAPSGTVSKPSDRISAVEWNVVKTATVVTLHGDVAQPVRIAVTGGGDAPDALHLVIAADAGTHADVVVEHHGMARLAEGVEIVTGRDSNLSTTFIQEWEKGSKHVGGHRIHVGENASLRHSMVTLGGDVVRIRMDQDFGGPQGDLNMLGIYFADPGEHIEHRTMVVHNHPDCRSRVVYKGALDGQGAHSTWVGNALIQPTAPGTDSYELNRNLVLTPGAIADSEPNLEIENGNIIGAGHASSVGRFDDEELFYLQSRGIPETEARKLVVRGFFGELVEEIGIPQIADHLMTIIDRRLARGENEAMTNVWEEKMSTLEIKDLYASVETKDGRKQILKGVNLTVNSGETHAIMGPNGSGKSTLAYTLAGHPKYEVESGQVLLDGEDLLTMTPDERAKAGLFLAMQYPVEVPGVSMTNFLRTAKTEIDGQAPAIRTWTKELTEAMKRLKMDPKFATRSVNEGFSGGEKKRAEVLQLELLKPKFAVLDETDSGLDVDALRIVSEGVNRAKENTGLGILMVTHYTRILKYIKPDIVHVFADGHFVKTGGPELADELEESGYDQFLPEGADSESALA</sequence>
<evidence type="ECO:0000256" key="3">
    <source>
        <dbReference type="ARBA" id="ARBA00022840"/>
    </source>
</evidence>
<dbReference type="EMBL" id="JGYX01000001">
    <property type="protein sequence ID" value="KFI61525.1"/>
    <property type="molecule type" value="Genomic_DNA"/>
</dbReference>
<dbReference type="eggNOG" id="COG0396">
    <property type="taxonomic scope" value="Bacteria"/>
</dbReference>
<dbReference type="Pfam" id="PF00005">
    <property type="entry name" value="ABC_tran"/>
    <property type="match status" value="1"/>
</dbReference>
<evidence type="ECO:0000313" key="7">
    <source>
        <dbReference type="Proteomes" id="UP000029046"/>
    </source>
</evidence>
<keyword evidence="2" id="KW-0547">Nucleotide-binding</keyword>
<accession>A0A087ARX5</accession>
<dbReference type="InterPro" id="IPR027417">
    <property type="entry name" value="P-loop_NTPase"/>
</dbReference>
<dbReference type="Proteomes" id="UP000029046">
    <property type="component" value="Unassembled WGS sequence"/>
</dbReference>
<protein>
    <submittedName>
        <fullName evidence="6">ABC transporter ATP-binding protein</fullName>
        <ecNumber evidence="6">3.6.3.31</ecNumber>
    </submittedName>
</protein>
<keyword evidence="3 6" id="KW-0067">ATP-binding</keyword>
<dbReference type="SUPFAM" id="SSF52540">
    <property type="entry name" value="P-loop containing nucleoside triphosphate hydrolases"/>
    <property type="match status" value="1"/>
</dbReference>
<evidence type="ECO:0000256" key="4">
    <source>
        <dbReference type="ARBA" id="ARBA00043967"/>
    </source>
</evidence>
<evidence type="ECO:0000259" key="5">
    <source>
        <dbReference type="PROSITE" id="PS50893"/>
    </source>
</evidence>
<dbReference type="AlphaFoldDB" id="A0A087ARX5"/>
<dbReference type="PANTHER" id="PTHR43204:SF1">
    <property type="entry name" value="ABC TRANSPORTER I FAMILY MEMBER 6, CHLOROPLASTIC"/>
    <property type="match status" value="1"/>
</dbReference>
<dbReference type="CDD" id="cd03217">
    <property type="entry name" value="ABC_FeS_Assembly"/>
    <property type="match status" value="1"/>
</dbReference>
<reference evidence="6 7" key="1">
    <citation type="submission" date="2014-03" db="EMBL/GenBank/DDBJ databases">
        <title>Genomics of Bifidobacteria.</title>
        <authorList>
            <person name="Ventura M."/>
            <person name="Milani C."/>
            <person name="Lugli G.A."/>
        </authorList>
    </citation>
    <scope>NUCLEOTIDE SEQUENCE [LARGE SCALE GENOMIC DNA]</scope>
    <source>
        <strain evidence="6 7">LMG 11586</strain>
    </source>
</reference>
<dbReference type="SUPFAM" id="SSF101960">
    <property type="entry name" value="Stabilizer of iron transporter SufD"/>
    <property type="match status" value="1"/>
</dbReference>
<dbReference type="InterPro" id="IPR037284">
    <property type="entry name" value="SUF_FeS_clus_asmbl_SufBD_sf"/>
</dbReference>
<name>A0A087ARX5_9BIFI</name>
<evidence type="ECO:0000256" key="2">
    <source>
        <dbReference type="ARBA" id="ARBA00022741"/>
    </source>
</evidence>
<dbReference type="GO" id="GO:0005524">
    <property type="term" value="F:ATP binding"/>
    <property type="evidence" value="ECO:0007669"/>
    <property type="project" value="UniProtKB-KW"/>
</dbReference>
<dbReference type="Pfam" id="PF01458">
    <property type="entry name" value="SUFBD_core"/>
    <property type="match status" value="1"/>
</dbReference>
<dbReference type="InterPro" id="IPR003439">
    <property type="entry name" value="ABC_transporter-like_ATP-bd"/>
</dbReference>
<dbReference type="InterPro" id="IPR011542">
    <property type="entry name" value="SUF_FeS_clus_asmbl_SufD"/>
</dbReference>
<feature type="domain" description="ABC transporter" evidence="5">
    <location>
        <begin position="412"/>
        <end position="657"/>
    </location>
</feature>
<dbReference type="PANTHER" id="PTHR43204">
    <property type="entry name" value="ABC TRANSPORTER I FAMILY MEMBER 6, CHLOROPLASTIC"/>
    <property type="match status" value="1"/>
</dbReference>
<dbReference type="NCBIfam" id="TIGR01978">
    <property type="entry name" value="sufC"/>
    <property type="match status" value="1"/>
</dbReference>
<dbReference type="Gene3D" id="3.40.50.300">
    <property type="entry name" value="P-loop containing nucleotide triphosphate hydrolases"/>
    <property type="match status" value="1"/>
</dbReference>
<dbReference type="EC" id="3.6.3.31" evidence="6"/>
<evidence type="ECO:0000313" key="6">
    <source>
        <dbReference type="EMBL" id="KFI61525.1"/>
    </source>
</evidence>
<proteinExistence type="inferred from homology"/>
<keyword evidence="7" id="KW-1185">Reference proteome</keyword>
<gene>
    <name evidence="6" type="ORF">BIGA_0040</name>
</gene>
<dbReference type="InterPro" id="IPR010230">
    <property type="entry name" value="FeS-cluster_ATPase_SufC"/>
</dbReference>
<evidence type="ECO:0000256" key="1">
    <source>
        <dbReference type="ARBA" id="ARBA00006216"/>
    </source>
</evidence>
<dbReference type="eggNOG" id="COG0719">
    <property type="taxonomic scope" value="Bacteria"/>
</dbReference>